<evidence type="ECO:0000256" key="1">
    <source>
        <dbReference type="ARBA" id="ARBA00000385"/>
    </source>
</evidence>
<keyword evidence="3 5" id="KW-0819">tRNA processing</keyword>
<organism evidence="7 8">
    <name type="scientific">Halarsenatibacter silvermanii</name>
    <dbReference type="NCBI Taxonomy" id="321763"/>
    <lineage>
        <taxon>Bacteria</taxon>
        <taxon>Bacillati</taxon>
        <taxon>Bacillota</taxon>
        <taxon>Clostridia</taxon>
        <taxon>Halanaerobiales</taxon>
        <taxon>Halarsenatibacteraceae</taxon>
        <taxon>Halarsenatibacter</taxon>
    </lineage>
</organism>
<dbReference type="GO" id="GO:0003723">
    <property type="term" value="F:RNA binding"/>
    <property type="evidence" value="ECO:0007669"/>
    <property type="project" value="InterPro"/>
</dbReference>
<name>A0A1G9LIV7_9FIRM</name>
<feature type="domain" description="Pseudouridine synthase II N-terminal" evidence="6">
    <location>
        <begin position="30"/>
        <end position="174"/>
    </location>
</feature>
<dbReference type="Pfam" id="PF01509">
    <property type="entry name" value="TruB_N"/>
    <property type="match status" value="1"/>
</dbReference>
<dbReference type="RefSeq" id="WP_089759141.1">
    <property type="nucleotide sequence ID" value="NZ_FNGO01000006.1"/>
</dbReference>
<dbReference type="HAMAP" id="MF_01080">
    <property type="entry name" value="TruB_bact"/>
    <property type="match status" value="1"/>
</dbReference>
<accession>A0A1G9LIV7</accession>
<dbReference type="NCBIfam" id="TIGR00431">
    <property type="entry name" value="TruB"/>
    <property type="match status" value="1"/>
</dbReference>
<evidence type="ECO:0000256" key="5">
    <source>
        <dbReference type="HAMAP-Rule" id="MF_01080"/>
    </source>
</evidence>
<comment type="catalytic activity">
    <reaction evidence="1 5">
        <text>uridine(55) in tRNA = pseudouridine(55) in tRNA</text>
        <dbReference type="Rhea" id="RHEA:42532"/>
        <dbReference type="Rhea" id="RHEA-COMP:10101"/>
        <dbReference type="Rhea" id="RHEA-COMP:10102"/>
        <dbReference type="ChEBI" id="CHEBI:65314"/>
        <dbReference type="ChEBI" id="CHEBI:65315"/>
        <dbReference type="EC" id="5.4.99.25"/>
    </reaction>
</comment>
<dbReference type="AlphaFoldDB" id="A0A1G9LIV7"/>
<dbReference type="PANTHER" id="PTHR13767:SF2">
    <property type="entry name" value="PSEUDOURIDYLATE SYNTHASE TRUB1"/>
    <property type="match status" value="1"/>
</dbReference>
<proteinExistence type="inferred from homology"/>
<evidence type="ECO:0000256" key="2">
    <source>
        <dbReference type="ARBA" id="ARBA00005642"/>
    </source>
</evidence>
<gene>
    <name evidence="5" type="primary">truB</name>
    <name evidence="7" type="ORF">SAMN04488692_10666</name>
</gene>
<evidence type="ECO:0000313" key="8">
    <source>
        <dbReference type="Proteomes" id="UP000199476"/>
    </source>
</evidence>
<dbReference type="GO" id="GO:1990481">
    <property type="term" value="P:mRNA pseudouridine synthesis"/>
    <property type="evidence" value="ECO:0007669"/>
    <property type="project" value="TreeGrafter"/>
</dbReference>
<dbReference type="EC" id="5.4.99.25" evidence="5"/>
<dbReference type="PANTHER" id="PTHR13767">
    <property type="entry name" value="TRNA-PSEUDOURIDINE SYNTHASE"/>
    <property type="match status" value="1"/>
</dbReference>
<dbReference type="InterPro" id="IPR014780">
    <property type="entry name" value="tRNA_psdUridine_synth_TruB"/>
</dbReference>
<evidence type="ECO:0000313" key="7">
    <source>
        <dbReference type="EMBL" id="SDL61475.1"/>
    </source>
</evidence>
<dbReference type="SUPFAM" id="SSF55120">
    <property type="entry name" value="Pseudouridine synthase"/>
    <property type="match status" value="1"/>
</dbReference>
<dbReference type="Gene3D" id="3.30.2350.10">
    <property type="entry name" value="Pseudouridine synthase"/>
    <property type="match status" value="1"/>
</dbReference>
<reference evidence="7 8" key="1">
    <citation type="submission" date="2016-10" db="EMBL/GenBank/DDBJ databases">
        <authorList>
            <person name="de Groot N.N."/>
        </authorList>
    </citation>
    <scope>NUCLEOTIDE SEQUENCE [LARGE SCALE GENOMIC DNA]</scope>
    <source>
        <strain evidence="7 8">SLAS-1</strain>
    </source>
</reference>
<dbReference type="CDD" id="cd02573">
    <property type="entry name" value="PseudoU_synth_EcTruB"/>
    <property type="match status" value="1"/>
</dbReference>
<feature type="active site" description="Nucleophile" evidence="5">
    <location>
        <position position="41"/>
    </location>
</feature>
<evidence type="ECO:0000259" key="6">
    <source>
        <dbReference type="Pfam" id="PF01509"/>
    </source>
</evidence>
<keyword evidence="8" id="KW-1185">Reference proteome</keyword>
<evidence type="ECO:0000256" key="4">
    <source>
        <dbReference type="ARBA" id="ARBA00023235"/>
    </source>
</evidence>
<dbReference type="InterPro" id="IPR020103">
    <property type="entry name" value="PsdUridine_synth_cat_dom_sf"/>
</dbReference>
<dbReference type="OrthoDB" id="9802309at2"/>
<evidence type="ECO:0000256" key="3">
    <source>
        <dbReference type="ARBA" id="ARBA00022694"/>
    </source>
</evidence>
<comment type="function">
    <text evidence="5">Responsible for synthesis of pseudouridine from uracil-55 in the psi GC loop of transfer RNAs.</text>
</comment>
<dbReference type="InterPro" id="IPR002501">
    <property type="entry name" value="PsdUridine_synth_N"/>
</dbReference>
<keyword evidence="4 5" id="KW-0413">Isomerase</keyword>
<dbReference type="EMBL" id="FNGO01000006">
    <property type="protein sequence ID" value="SDL61475.1"/>
    <property type="molecule type" value="Genomic_DNA"/>
</dbReference>
<dbReference type="Proteomes" id="UP000199476">
    <property type="component" value="Unassembled WGS sequence"/>
</dbReference>
<dbReference type="GO" id="GO:0031119">
    <property type="term" value="P:tRNA pseudouridine synthesis"/>
    <property type="evidence" value="ECO:0007669"/>
    <property type="project" value="UniProtKB-UniRule"/>
</dbReference>
<dbReference type="STRING" id="321763.SAMN04488692_10666"/>
<dbReference type="GO" id="GO:0160148">
    <property type="term" value="F:tRNA pseudouridine(55) synthase activity"/>
    <property type="evidence" value="ECO:0007669"/>
    <property type="project" value="UniProtKB-EC"/>
</dbReference>
<comment type="similarity">
    <text evidence="2 5">Belongs to the pseudouridine synthase TruB family. Type 1 subfamily.</text>
</comment>
<sequence>MSKKAGIINVFKPPGMTSFDVVDWLQKFPGVHRAGHTGTLDPRAAGVLPVCLNKATKIIQFLPGDKKEYRCQIELGIKTDTLDKEGEVLADSELPRLTREELEEILEKFRGEIEQLPPMYSAVKKDGKRLYELARSGEKVKREPREVTIKNLELIDFNPPCLTLDITCSPGTYIRSIARDIGEELDCGGILSFLIRNASGNFTLDSALTFTRIAAAKKLDDIMMDPTEPLTYPELNVKKKAVEQAVNGNLLPEEAFEEVIPESDLDEKDQRFIIRGPEGMFISISRLSKDETGRVFKPERVFNLWV</sequence>
<protein>
    <recommendedName>
        <fullName evidence="5">tRNA pseudouridine synthase B</fullName>
        <ecNumber evidence="5">5.4.99.25</ecNumber>
    </recommendedName>
    <alternativeName>
        <fullName evidence="5">tRNA pseudouridine(55) synthase</fullName>
        <shortName evidence="5">Psi55 synthase</shortName>
    </alternativeName>
    <alternativeName>
        <fullName evidence="5">tRNA pseudouridylate synthase</fullName>
    </alternativeName>
    <alternativeName>
        <fullName evidence="5">tRNA-uridine isomerase</fullName>
    </alternativeName>
</protein>